<dbReference type="RefSeq" id="WP_208569931.1">
    <property type="nucleotide sequence ID" value="NZ_JAGFWR010000024.1"/>
</dbReference>
<dbReference type="EMBL" id="JAGFWR010000024">
    <property type="protein sequence ID" value="MBO4164390.1"/>
    <property type="molecule type" value="Genomic_DNA"/>
</dbReference>
<comment type="caution">
    <text evidence="1">The sequence shown here is derived from an EMBL/GenBank/DDBJ whole genome shotgun (WGS) entry which is preliminary data.</text>
</comment>
<evidence type="ECO:0000313" key="1">
    <source>
        <dbReference type="EMBL" id="MBO4164390.1"/>
    </source>
</evidence>
<sequence length="366" mass="39365">MAKPRKYTSDVIADAVRQVEAARATGRRGPISTVARELQLDRRLLQTWVTKARARATTAVPRADVGDDLVVLPDGLLHCLFCQQPMTAAFTAVGLVYDCPPPCRRPPLNAVAVAEAVGQVVLQHAARLVPALTHPKRAVIAAVHAHRLIARITAGGHPTDLRITWPATARPRHALTEELRLARQLATTEPARAHRLLQSILAGVDPAATAISTLHAEAAHLLATLLHGIAAIRWADYAHRSLTHLQGPTAPPTLTAAHTLATAHRQAGHHQRAYRLYGQLADHLAVTVGPDAHQTLAVRATSALVLHDLGHHDAARTLLADIISRHRRVHPGHPATARMTDHLDRLRHQQTASSPALVGSVLGGRA</sequence>
<dbReference type="InterPro" id="IPR011990">
    <property type="entry name" value="TPR-like_helical_dom_sf"/>
</dbReference>
<dbReference type="InterPro" id="IPR036388">
    <property type="entry name" value="WH-like_DNA-bd_sf"/>
</dbReference>
<dbReference type="Gene3D" id="1.10.10.10">
    <property type="entry name" value="Winged helix-like DNA-binding domain superfamily/Winged helix DNA-binding domain"/>
    <property type="match status" value="1"/>
</dbReference>
<dbReference type="InterPro" id="IPR002514">
    <property type="entry name" value="Transposase_8"/>
</dbReference>
<reference evidence="1 2" key="1">
    <citation type="submission" date="2021-03" db="EMBL/GenBank/DDBJ databases">
        <authorList>
            <person name="Lee D.-H."/>
        </authorList>
    </citation>
    <scope>NUCLEOTIDE SEQUENCE [LARGE SCALE GENOMIC DNA]</scope>
    <source>
        <strain evidence="1 2">MMS20-R2-23</strain>
    </source>
</reference>
<name>A0ABS3VFH9_9ACTN</name>
<gene>
    <name evidence="1" type="ORF">JQN83_26780</name>
</gene>
<dbReference type="Gene3D" id="1.25.40.10">
    <property type="entry name" value="Tetratricopeptide repeat domain"/>
    <property type="match status" value="1"/>
</dbReference>
<organism evidence="1 2">
    <name type="scientific">Micromonospora antibiotica</name>
    <dbReference type="NCBI Taxonomy" id="2807623"/>
    <lineage>
        <taxon>Bacteria</taxon>
        <taxon>Bacillati</taxon>
        <taxon>Actinomycetota</taxon>
        <taxon>Actinomycetes</taxon>
        <taxon>Micromonosporales</taxon>
        <taxon>Micromonosporaceae</taxon>
        <taxon>Micromonospora</taxon>
    </lineage>
</organism>
<proteinExistence type="predicted"/>
<keyword evidence="2" id="KW-1185">Reference proteome</keyword>
<protein>
    <submittedName>
        <fullName evidence="1">Transposase</fullName>
    </submittedName>
</protein>
<dbReference type="Proteomes" id="UP000671399">
    <property type="component" value="Unassembled WGS sequence"/>
</dbReference>
<dbReference type="Pfam" id="PF01527">
    <property type="entry name" value="HTH_Tnp_1"/>
    <property type="match status" value="1"/>
</dbReference>
<accession>A0ABS3VFH9</accession>
<evidence type="ECO:0000313" key="2">
    <source>
        <dbReference type="Proteomes" id="UP000671399"/>
    </source>
</evidence>